<feature type="transmembrane region" description="Helical" evidence="1">
    <location>
        <begin position="167"/>
        <end position="187"/>
    </location>
</feature>
<dbReference type="PANTHER" id="PTHR39419:SF1">
    <property type="entry name" value="SLL0814 PROTEIN"/>
    <property type="match status" value="1"/>
</dbReference>
<feature type="transmembrane region" description="Helical" evidence="1">
    <location>
        <begin position="12"/>
        <end position="30"/>
    </location>
</feature>
<keyword evidence="1" id="KW-0472">Membrane</keyword>
<reference evidence="3" key="1">
    <citation type="submission" date="2017-02" db="EMBL/GenBank/DDBJ databases">
        <authorList>
            <person name="Varghese N."/>
            <person name="Submissions S."/>
        </authorList>
    </citation>
    <scope>NUCLEOTIDE SEQUENCE [LARGE SCALE GENOMIC DNA]</scope>
    <source>
        <strain evidence="3">DSM 24967</strain>
    </source>
</reference>
<accession>A0A1T5DIU5</accession>
<dbReference type="AlphaFoldDB" id="A0A1T5DIU5"/>
<proteinExistence type="predicted"/>
<dbReference type="Pfam" id="PF04240">
    <property type="entry name" value="Caroten_synth"/>
    <property type="match status" value="1"/>
</dbReference>
<sequence length="219" mass="24992">MIKRLRQWEAELGTTHLVRFYAVGLLLFVLPYTRDLFVKIIPLTLLLVFGLALYRNKDWRVKTVLCFLFIVLTSFFVEAIGVATGALFGAYAYETGLGVKWLDTPLLIGLNWLFLVYASHSIVSRITDNPILRILSGGIAMVGYDLVLEIAAPAMEMWSFQSGYPPFINFLTWFIMAVIYHSLFVALKIKADNPLAGKIFWVQIAFFMCISLFHIFFMP</sequence>
<feature type="transmembrane region" description="Helical" evidence="1">
    <location>
        <begin position="135"/>
        <end position="155"/>
    </location>
</feature>
<keyword evidence="3" id="KW-1185">Reference proteome</keyword>
<keyword evidence="1" id="KW-0812">Transmembrane</keyword>
<protein>
    <submittedName>
        <fullName evidence="2">Putative membrane protein</fullName>
    </submittedName>
</protein>
<dbReference type="PANTHER" id="PTHR39419">
    <property type="entry name" value="SLL0814 PROTEIN"/>
    <property type="match status" value="1"/>
</dbReference>
<keyword evidence="1" id="KW-1133">Transmembrane helix</keyword>
<organism evidence="2 3">
    <name type="scientific">Parabacteroides chartae</name>
    <dbReference type="NCBI Taxonomy" id="1037355"/>
    <lineage>
        <taxon>Bacteria</taxon>
        <taxon>Pseudomonadati</taxon>
        <taxon>Bacteroidota</taxon>
        <taxon>Bacteroidia</taxon>
        <taxon>Bacteroidales</taxon>
        <taxon>Tannerellaceae</taxon>
        <taxon>Parabacteroides</taxon>
    </lineage>
</organism>
<evidence type="ECO:0000256" key="1">
    <source>
        <dbReference type="SAM" id="Phobius"/>
    </source>
</evidence>
<feature type="transmembrane region" description="Helical" evidence="1">
    <location>
        <begin position="105"/>
        <end position="123"/>
    </location>
</feature>
<name>A0A1T5DIU5_9BACT</name>
<evidence type="ECO:0000313" key="2">
    <source>
        <dbReference type="EMBL" id="SKB71557.1"/>
    </source>
</evidence>
<evidence type="ECO:0000313" key="3">
    <source>
        <dbReference type="Proteomes" id="UP000190852"/>
    </source>
</evidence>
<dbReference type="InterPro" id="IPR007354">
    <property type="entry name" value="CruF-like"/>
</dbReference>
<dbReference type="Proteomes" id="UP000190852">
    <property type="component" value="Unassembled WGS sequence"/>
</dbReference>
<feature type="transmembrane region" description="Helical" evidence="1">
    <location>
        <begin position="199"/>
        <end position="217"/>
    </location>
</feature>
<gene>
    <name evidence="2" type="ORF">SAMN05660349_02465</name>
</gene>
<feature type="transmembrane region" description="Helical" evidence="1">
    <location>
        <begin position="36"/>
        <end position="54"/>
    </location>
</feature>
<dbReference type="EMBL" id="FUYQ01000019">
    <property type="protein sequence ID" value="SKB71557.1"/>
    <property type="molecule type" value="Genomic_DNA"/>
</dbReference>
<dbReference type="RefSeq" id="WP_079683915.1">
    <property type="nucleotide sequence ID" value="NZ_FUYQ01000019.1"/>
</dbReference>
<feature type="transmembrane region" description="Helical" evidence="1">
    <location>
        <begin position="66"/>
        <end position="93"/>
    </location>
</feature>